<protein>
    <submittedName>
        <fullName evidence="2">Uncharacterized protein</fullName>
    </submittedName>
</protein>
<dbReference type="AlphaFoldDB" id="A0AAD3S0X1"/>
<organism evidence="2 3">
    <name type="scientific">Nepenthes gracilis</name>
    <name type="common">Slender pitcher plant</name>
    <dbReference type="NCBI Taxonomy" id="150966"/>
    <lineage>
        <taxon>Eukaryota</taxon>
        <taxon>Viridiplantae</taxon>
        <taxon>Streptophyta</taxon>
        <taxon>Embryophyta</taxon>
        <taxon>Tracheophyta</taxon>
        <taxon>Spermatophyta</taxon>
        <taxon>Magnoliopsida</taxon>
        <taxon>eudicotyledons</taxon>
        <taxon>Gunneridae</taxon>
        <taxon>Pentapetalae</taxon>
        <taxon>Caryophyllales</taxon>
        <taxon>Nepenthaceae</taxon>
        <taxon>Nepenthes</taxon>
    </lineage>
</organism>
<proteinExistence type="predicted"/>
<comment type="caution">
    <text evidence="2">The sequence shown here is derived from an EMBL/GenBank/DDBJ whole genome shotgun (WGS) entry which is preliminary data.</text>
</comment>
<reference evidence="2" key="1">
    <citation type="submission" date="2023-05" db="EMBL/GenBank/DDBJ databases">
        <title>Nepenthes gracilis genome sequencing.</title>
        <authorList>
            <person name="Fukushima K."/>
        </authorList>
    </citation>
    <scope>NUCLEOTIDE SEQUENCE</scope>
    <source>
        <strain evidence="2">SING2019-196</strain>
    </source>
</reference>
<name>A0AAD3S0X1_NEPGR</name>
<sequence length="193" mass="21521">MRFGAVDSVLPEQNRVRPRVGTGRKFPHPRADNIVMDAPGTLRWYQEGIRSVPYYKGVTLGPKGVEAVGVPHRMGRADNIVMQMRRGRYKWYQSRDRVRCASRDAGSLRGGTVESHVGWGGERSVPYYKGVDTSSLRTRFGGGGGRLSGTKPCRLRDGLGRRKFPQPRADNIVMQMRGRGVHTEVSLKKPVTA</sequence>
<feature type="region of interest" description="Disordered" evidence="1">
    <location>
        <begin position="139"/>
        <end position="165"/>
    </location>
</feature>
<dbReference type="EMBL" id="BSYO01000003">
    <property type="protein sequence ID" value="GMH02365.1"/>
    <property type="molecule type" value="Genomic_DNA"/>
</dbReference>
<evidence type="ECO:0000256" key="1">
    <source>
        <dbReference type="SAM" id="MobiDB-lite"/>
    </source>
</evidence>
<evidence type="ECO:0000313" key="2">
    <source>
        <dbReference type="EMBL" id="GMH02365.1"/>
    </source>
</evidence>
<dbReference type="Proteomes" id="UP001279734">
    <property type="component" value="Unassembled WGS sequence"/>
</dbReference>
<keyword evidence="3" id="KW-1185">Reference proteome</keyword>
<evidence type="ECO:0000313" key="3">
    <source>
        <dbReference type="Proteomes" id="UP001279734"/>
    </source>
</evidence>
<accession>A0AAD3S0X1</accession>
<gene>
    <name evidence="2" type="ORF">Nepgr_004204</name>
</gene>